<dbReference type="AlphaFoldDB" id="A0A2G5P515"/>
<protein>
    <submittedName>
        <fullName evidence="4">PPE family protein</fullName>
    </submittedName>
</protein>
<dbReference type="SUPFAM" id="SSF140459">
    <property type="entry name" value="PE/PPE dimer-like"/>
    <property type="match status" value="1"/>
</dbReference>
<dbReference type="PANTHER" id="PTHR46766:SF1">
    <property type="entry name" value="GLUTAMINE-RICH PROTEIN 2"/>
    <property type="match status" value="1"/>
</dbReference>
<dbReference type="GO" id="GO:0052572">
    <property type="term" value="P:response to host immune response"/>
    <property type="evidence" value="ECO:0007669"/>
    <property type="project" value="TreeGrafter"/>
</dbReference>
<comment type="caution">
    <text evidence="4">The sequence shown here is derived from an EMBL/GenBank/DDBJ whole genome shotgun (WGS) entry which is preliminary data.</text>
</comment>
<sequence length="507" mass="51196">MTAPVWMAAPPEVHSTLLNSGPGAGPLLAAAASWTSLSAEYADTATELSAVLASVEAGSWEGSSAAQYLVSHLPFLAWLSQASTNSAALAAQHETAAAAYSGAVATMPTMAELTANRTTQAVLASTNFLGINTVPMAINEANYIRMWIQAAATMAAYDLTAGTAVRSAPITDVAPPILAVGDGDATANVMSARAMSTAADSGFRIPNPLYDWLVANDPIDKWLAGVSEHFHGMYVQLRDIIFDPINTAIRLGEAIASEGLGAIGPSGSMANVFFLFAYGAVFALIGTPLYPAFAAPAAIALPIALGLGGMGNYLDAYAEPPAEAAPEQPQLAASVPAGNPTPTAGATATGGASSATTPAPSPAPTTPAPASPTVVYAVGGDDPGIGFGPGLRSGAQAAESASESAYVGASAAAAAAAAARRKARRKRHQGGDANVRAYRYEFLDATPDPEPTEPERPTVVAGGKGAGTVGFTGVTGPKHLGVAGLTVLAADDETPVEPMLPSDWERN</sequence>
<evidence type="ECO:0000256" key="1">
    <source>
        <dbReference type="ARBA" id="ARBA00010652"/>
    </source>
</evidence>
<dbReference type="Proteomes" id="UP000230551">
    <property type="component" value="Unassembled WGS sequence"/>
</dbReference>
<proteinExistence type="inferred from homology"/>
<gene>
    <name evidence="4" type="ORF">CQY22_016915</name>
</gene>
<evidence type="ECO:0000313" key="5">
    <source>
        <dbReference type="Proteomes" id="UP000230551"/>
    </source>
</evidence>
<reference evidence="4 5" key="1">
    <citation type="journal article" date="2017" name="Infect. Genet. Evol.">
        <title>The new phylogeny of the genus Mycobacterium: The old and the news.</title>
        <authorList>
            <person name="Tortoli E."/>
            <person name="Fedrizzi T."/>
            <person name="Meehan C.J."/>
            <person name="Trovato A."/>
            <person name="Grottola A."/>
            <person name="Giacobazzi E."/>
            <person name="Serpini G.F."/>
            <person name="Tagliazucchi S."/>
            <person name="Fabio A."/>
            <person name="Bettua C."/>
            <person name="Bertorelli R."/>
            <person name="Frascaro F."/>
            <person name="De Sanctis V."/>
            <person name="Pecorari M."/>
            <person name="Jousson O."/>
            <person name="Segata N."/>
            <person name="Cirillo D.M."/>
        </authorList>
    </citation>
    <scope>NUCLEOTIDE SEQUENCE [LARGE SCALE GENOMIC DNA]</scope>
    <source>
        <strain evidence="4 5">CIP1034565</strain>
    </source>
</reference>
<dbReference type="InterPro" id="IPR000030">
    <property type="entry name" value="PPE_dom"/>
</dbReference>
<dbReference type="EMBL" id="PDCN02000031">
    <property type="protein sequence ID" value="PIB73385.1"/>
    <property type="molecule type" value="Genomic_DNA"/>
</dbReference>
<organism evidence="4 5">
    <name type="scientific">Mycolicibacterium brumae</name>
    <dbReference type="NCBI Taxonomy" id="85968"/>
    <lineage>
        <taxon>Bacteria</taxon>
        <taxon>Bacillati</taxon>
        <taxon>Actinomycetota</taxon>
        <taxon>Actinomycetes</taxon>
        <taxon>Mycobacteriales</taxon>
        <taxon>Mycobacteriaceae</taxon>
        <taxon>Mycolicibacterium</taxon>
    </lineage>
</organism>
<dbReference type="InterPro" id="IPR038332">
    <property type="entry name" value="PPE_sf"/>
</dbReference>
<feature type="compositionally biased region" description="Pro residues" evidence="2">
    <location>
        <begin position="359"/>
        <end position="370"/>
    </location>
</feature>
<dbReference type="Gene3D" id="1.20.1260.20">
    <property type="entry name" value="PPE superfamily"/>
    <property type="match status" value="1"/>
</dbReference>
<comment type="similarity">
    <text evidence="1">Belongs to the mycobacterial PPE family.</text>
</comment>
<accession>A0A2G5P515</accession>
<dbReference type="RefSeq" id="WP_090593221.1">
    <property type="nucleotide sequence ID" value="NZ_CP104302.1"/>
</dbReference>
<evidence type="ECO:0000313" key="4">
    <source>
        <dbReference type="EMBL" id="PIB73385.1"/>
    </source>
</evidence>
<feature type="compositionally biased region" description="Low complexity" evidence="2">
    <location>
        <begin position="324"/>
        <end position="358"/>
    </location>
</feature>
<feature type="domain" description="PPE" evidence="3">
    <location>
        <begin position="6"/>
        <end position="167"/>
    </location>
</feature>
<keyword evidence="5" id="KW-1185">Reference proteome</keyword>
<dbReference type="OrthoDB" id="4753487at2"/>
<dbReference type="Pfam" id="PF00823">
    <property type="entry name" value="PPE"/>
    <property type="match status" value="1"/>
</dbReference>
<evidence type="ECO:0000259" key="3">
    <source>
        <dbReference type="Pfam" id="PF00823"/>
    </source>
</evidence>
<dbReference type="PANTHER" id="PTHR46766">
    <property type="entry name" value="GLUTAMINE-RICH PROTEIN 2"/>
    <property type="match status" value="1"/>
</dbReference>
<name>A0A2G5P515_9MYCO</name>
<evidence type="ECO:0000256" key="2">
    <source>
        <dbReference type="SAM" id="MobiDB-lite"/>
    </source>
</evidence>
<feature type="region of interest" description="Disordered" evidence="2">
    <location>
        <begin position="324"/>
        <end position="372"/>
    </location>
</feature>